<evidence type="ECO:0000313" key="1">
    <source>
        <dbReference type="EMBL" id="WUM18911.1"/>
    </source>
</evidence>
<organism evidence="1 2">
    <name type="scientific">Williamsia herbipolensis</name>
    <dbReference type="NCBI Taxonomy" id="1603258"/>
    <lineage>
        <taxon>Bacteria</taxon>
        <taxon>Bacillati</taxon>
        <taxon>Actinomycetota</taxon>
        <taxon>Actinomycetes</taxon>
        <taxon>Mycobacteriales</taxon>
        <taxon>Nocardiaceae</taxon>
        <taxon>Williamsia</taxon>
    </lineage>
</organism>
<sequence>MTLAVILVPVLVVAFVAIYRNQRDTAHLNRVPFSSGPDAARIHAELLMLTEHRG</sequence>
<dbReference type="RefSeq" id="WP_328856486.1">
    <property type="nucleotide sequence ID" value="NZ_CP108021.1"/>
</dbReference>
<accession>A0AAU4JYP6</accession>
<proteinExistence type="predicted"/>
<dbReference type="EMBL" id="CP108021">
    <property type="protein sequence ID" value="WUM18911.1"/>
    <property type="molecule type" value="Genomic_DNA"/>
</dbReference>
<gene>
    <name evidence="1" type="ORF">OG579_14390</name>
</gene>
<protein>
    <submittedName>
        <fullName evidence="1">Uncharacterized protein</fullName>
    </submittedName>
</protein>
<name>A0AAU4JYP6_9NOCA</name>
<dbReference type="AlphaFoldDB" id="A0AAU4JYP6"/>
<keyword evidence="2" id="KW-1185">Reference proteome</keyword>
<dbReference type="KEGG" id="whr:OG579_14390"/>
<reference evidence="1 2" key="1">
    <citation type="submission" date="2022-10" db="EMBL/GenBank/DDBJ databases">
        <title>The complete genomes of actinobacterial strains from the NBC collection.</title>
        <authorList>
            <person name="Joergensen T.S."/>
            <person name="Alvarez Arevalo M."/>
            <person name="Sterndorff E.B."/>
            <person name="Faurdal D."/>
            <person name="Vuksanovic O."/>
            <person name="Mourched A.-S."/>
            <person name="Charusanti P."/>
            <person name="Shaw S."/>
            <person name="Blin K."/>
            <person name="Weber T."/>
        </authorList>
    </citation>
    <scope>NUCLEOTIDE SEQUENCE [LARGE SCALE GENOMIC DNA]</scope>
    <source>
        <strain evidence="1 2">NBC_00319</strain>
    </source>
</reference>
<evidence type="ECO:0000313" key="2">
    <source>
        <dbReference type="Proteomes" id="UP001432128"/>
    </source>
</evidence>
<dbReference type="Proteomes" id="UP001432128">
    <property type="component" value="Chromosome"/>
</dbReference>